<protein>
    <recommendedName>
        <fullName evidence="4">Glycosyl transferase family 1 domain-containing protein</fullName>
    </recommendedName>
</protein>
<keyword evidence="1" id="KW-0472">Membrane</keyword>
<dbReference type="Proteomes" id="UP000694228">
    <property type="component" value="Chromosome"/>
</dbReference>
<dbReference type="OrthoDB" id="132546at2157"/>
<name>A0A8F5VMH3_METHU</name>
<sequence length="404" mass="47251">MNIIILDVHHPGDGRINRHMKHVLYEGHDVYHLHINRYYSSLKSGKFSHNGENGFRLNIGNFSDHIINRLFVLIILVFPILGTLVLSNLRKLNFDDSIKTIIHIHDYELLFTGIFLRFALYPVSALVYDRHELFEMNKKNQKLFDKIPRIFEIISLRWIDGLVGVSDEHLISLKKRFRKSIVTIVPNYPDIDNYDSKIIDGKISKLEKESFSLIYFGSLDVSLDRDIYLLLEVMDSVLADFPLSEAYIGGLTSDDELISRFSYLQKKHRGRFFYLGHIAHHDVLEYTSHAHLGFLFMKTDYWVTVSANKIYEYLRYGVIPIIRADVENQDKIVECSLLFSKNDKKEEIISSIIGLLGDKPRLETMILKSLHTGESFSFKYIKSRYDKLYEKVGQYDEYIHKNLN</sequence>
<dbReference type="AlphaFoldDB" id="A0A8F5VMH3"/>
<organism evidence="2 3">
    <name type="scientific">Methanospirillum hungatei</name>
    <dbReference type="NCBI Taxonomy" id="2203"/>
    <lineage>
        <taxon>Archaea</taxon>
        <taxon>Methanobacteriati</taxon>
        <taxon>Methanobacteriota</taxon>
        <taxon>Stenosarchaea group</taxon>
        <taxon>Methanomicrobia</taxon>
        <taxon>Methanomicrobiales</taxon>
        <taxon>Methanospirillaceae</taxon>
        <taxon>Methanospirillum</taxon>
    </lineage>
</organism>
<keyword evidence="1" id="KW-1133">Transmembrane helix</keyword>
<evidence type="ECO:0008006" key="4">
    <source>
        <dbReference type="Google" id="ProtNLM"/>
    </source>
</evidence>
<keyword evidence="1" id="KW-0812">Transmembrane</keyword>
<evidence type="ECO:0000256" key="1">
    <source>
        <dbReference type="SAM" id="Phobius"/>
    </source>
</evidence>
<proteinExistence type="predicted"/>
<feature type="transmembrane region" description="Helical" evidence="1">
    <location>
        <begin position="70"/>
        <end position="89"/>
    </location>
</feature>
<dbReference type="EMBL" id="CP077107">
    <property type="protein sequence ID" value="QXO94020.1"/>
    <property type="molecule type" value="Genomic_DNA"/>
</dbReference>
<feature type="transmembrane region" description="Helical" evidence="1">
    <location>
        <begin position="109"/>
        <end position="128"/>
    </location>
</feature>
<accession>A0A8F5VMH3</accession>
<gene>
    <name evidence="2" type="ORF">KSK55_11850</name>
</gene>
<reference evidence="2 3" key="1">
    <citation type="submission" date="2021-06" db="EMBL/GenBank/DDBJ databases">
        <title>Complete genome sequence of the secondary alcohol utilizing methanogen Methanospirillum hungatei strain GP1.</title>
        <authorList>
            <person name="Day L.A."/>
            <person name="Costa K.C."/>
        </authorList>
    </citation>
    <scope>NUCLEOTIDE SEQUENCE [LARGE SCALE GENOMIC DNA]</scope>
    <source>
        <strain evidence="2 3">GP1</strain>
    </source>
</reference>
<evidence type="ECO:0000313" key="2">
    <source>
        <dbReference type="EMBL" id="QXO94020.1"/>
    </source>
</evidence>
<evidence type="ECO:0000313" key="3">
    <source>
        <dbReference type="Proteomes" id="UP000694228"/>
    </source>
</evidence>